<protein>
    <submittedName>
        <fullName evidence="1">Uncharacterized protein</fullName>
    </submittedName>
</protein>
<organism evidence="1 2">
    <name type="scientific">Dallia pectoralis</name>
    <name type="common">Alaska blackfish</name>
    <dbReference type="NCBI Taxonomy" id="75939"/>
    <lineage>
        <taxon>Eukaryota</taxon>
        <taxon>Metazoa</taxon>
        <taxon>Chordata</taxon>
        <taxon>Craniata</taxon>
        <taxon>Vertebrata</taxon>
        <taxon>Euteleostomi</taxon>
        <taxon>Actinopterygii</taxon>
        <taxon>Neopterygii</taxon>
        <taxon>Teleostei</taxon>
        <taxon>Protacanthopterygii</taxon>
        <taxon>Esociformes</taxon>
        <taxon>Umbridae</taxon>
        <taxon>Dallia</taxon>
    </lineage>
</organism>
<evidence type="ECO:0000313" key="2">
    <source>
        <dbReference type="Proteomes" id="UP001157502"/>
    </source>
</evidence>
<accession>A0ACC2FLU9</accession>
<keyword evidence="2" id="KW-1185">Reference proteome</keyword>
<proteinExistence type="predicted"/>
<name>A0ACC2FLU9_DALPE</name>
<comment type="caution">
    <text evidence="1">The sequence shown here is derived from an EMBL/GenBank/DDBJ whole genome shotgun (WGS) entry which is preliminary data.</text>
</comment>
<dbReference type="Proteomes" id="UP001157502">
    <property type="component" value="Chromosome 25"/>
</dbReference>
<sequence>MVAVGGDSQTSTLPPNRLLNTFPTCLEQDRGRSSTGTRDLGKVCRECCGRAGPETQSPVSQKPFSKRLF</sequence>
<dbReference type="EMBL" id="CM055752">
    <property type="protein sequence ID" value="KAJ7992235.1"/>
    <property type="molecule type" value="Genomic_DNA"/>
</dbReference>
<gene>
    <name evidence="1" type="ORF">DPEC_G00276410</name>
</gene>
<reference evidence="1" key="1">
    <citation type="submission" date="2021-05" db="EMBL/GenBank/DDBJ databases">
        <authorList>
            <person name="Pan Q."/>
            <person name="Jouanno E."/>
            <person name="Zahm M."/>
            <person name="Klopp C."/>
            <person name="Cabau C."/>
            <person name="Louis A."/>
            <person name="Berthelot C."/>
            <person name="Parey E."/>
            <person name="Roest Crollius H."/>
            <person name="Montfort J."/>
            <person name="Robinson-Rechavi M."/>
            <person name="Bouchez O."/>
            <person name="Lampietro C."/>
            <person name="Lopez Roques C."/>
            <person name="Donnadieu C."/>
            <person name="Postlethwait J."/>
            <person name="Bobe J."/>
            <person name="Dillon D."/>
            <person name="Chandos A."/>
            <person name="von Hippel F."/>
            <person name="Guiguen Y."/>
        </authorList>
    </citation>
    <scope>NUCLEOTIDE SEQUENCE</scope>
    <source>
        <strain evidence="1">YG-Jan2019</strain>
    </source>
</reference>
<evidence type="ECO:0000313" key="1">
    <source>
        <dbReference type="EMBL" id="KAJ7992235.1"/>
    </source>
</evidence>